<evidence type="ECO:0000256" key="3">
    <source>
        <dbReference type="ARBA" id="ARBA00022801"/>
    </source>
</evidence>
<comment type="similarity">
    <text evidence="1 5">Belongs to the peptidase S8 family.</text>
</comment>
<dbReference type="InterPro" id="IPR036852">
    <property type="entry name" value="Peptidase_S8/S53_dom_sf"/>
</dbReference>
<feature type="active site" description="Charge relay system" evidence="5">
    <location>
        <position position="217"/>
    </location>
</feature>
<evidence type="ECO:0000256" key="1">
    <source>
        <dbReference type="ARBA" id="ARBA00011073"/>
    </source>
</evidence>
<organism evidence="7 8">
    <name type="scientific">Sphingobium yanoikuyae</name>
    <name type="common">Sphingomonas yanoikuyae</name>
    <dbReference type="NCBI Taxonomy" id="13690"/>
    <lineage>
        <taxon>Bacteria</taxon>
        <taxon>Pseudomonadati</taxon>
        <taxon>Pseudomonadota</taxon>
        <taxon>Alphaproteobacteria</taxon>
        <taxon>Sphingomonadales</taxon>
        <taxon>Sphingomonadaceae</taxon>
        <taxon>Sphingobium</taxon>
    </lineage>
</organism>
<evidence type="ECO:0000256" key="2">
    <source>
        <dbReference type="ARBA" id="ARBA00022670"/>
    </source>
</evidence>
<dbReference type="PROSITE" id="PS51892">
    <property type="entry name" value="SUBTILASE"/>
    <property type="match status" value="1"/>
</dbReference>
<feature type="active site" description="Charge relay system" evidence="5">
    <location>
        <position position="245"/>
    </location>
</feature>
<feature type="domain" description="Peptidase S8/S53" evidence="6">
    <location>
        <begin position="240"/>
        <end position="404"/>
    </location>
</feature>
<dbReference type="InterPro" id="IPR050131">
    <property type="entry name" value="Peptidase_S8_subtilisin-like"/>
</dbReference>
<evidence type="ECO:0000313" key="8">
    <source>
        <dbReference type="Proteomes" id="UP000280708"/>
    </source>
</evidence>
<dbReference type="PROSITE" id="PS00138">
    <property type="entry name" value="SUBTILASE_SER"/>
    <property type="match status" value="1"/>
</dbReference>
<keyword evidence="2 5" id="KW-0645">Protease</keyword>
<keyword evidence="3 5" id="KW-0378">Hydrolase</keyword>
<dbReference type="RefSeq" id="WP_122129764.1">
    <property type="nucleotide sequence ID" value="NZ_CP033230.1"/>
</dbReference>
<dbReference type="InterPro" id="IPR023828">
    <property type="entry name" value="Peptidase_S8_Ser-AS"/>
</dbReference>
<dbReference type="AlphaFoldDB" id="A0A3G2USX8"/>
<dbReference type="InterPro" id="IPR000209">
    <property type="entry name" value="Peptidase_S8/S53_dom"/>
</dbReference>
<dbReference type="CDD" id="cd05561">
    <property type="entry name" value="Peptidases_S8_4"/>
    <property type="match status" value="1"/>
</dbReference>
<name>A0A3G2USX8_SPHYA</name>
<dbReference type="Proteomes" id="UP000280708">
    <property type="component" value="Chromosome"/>
</dbReference>
<evidence type="ECO:0000256" key="5">
    <source>
        <dbReference type="PROSITE-ProRule" id="PRU01240"/>
    </source>
</evidence>
<feature type="active site" description="Charge relay system" evidence="5">
    <location>
        <position position="396"/>
    </location>
</feature>
<dbReference type="EMBL" id="CP033230">
    <property type="protein sequence ID" value="AYO77674.1"/>
    <property type="molecule type" value="Genomic_DNA"/>
</dbReference>
<protein>
    <submittedName>
        <fullName evidence="7">Serine protease</fullName>
    </submittedName>
</protein>
<gene>
    <name evidence="7" type="ORF">EBF16_12790</name>
</gene>
<dbReference type="GO" id="GO:0006508">
    <property type="term" value="P:proteolysis"/>
    <property type="evidence" value="ECO:0007669"/>
    <property type="project" value="UniProtKB-KW"/>
</dbReference>
<keyword evidence="4 5" id="KW-0720">Serine protease</keyword>
<evidence type="ECO:0000256" key="4">
    <source>
        <dbReference type="ARBA" id="ARBA00022825"/>
    </source>
</evidence>
<dbReference type="SUPFAM" id="SSF52743">
    <property type="entry name" value="Subtilisin-like"/>
    <property type="match status" value="1"/>
</dbReference>
<proteinExistence type="inferred from homology"/>
<evidence type="ECO:0000259" key="6">
    <source>
        <dbReference type="Pfam" id="PF00082"/>
    </source>
</evidence>
<evidence type="ECO:0000313" key="7">
    <source>
        <dbReference type="EMBL" id="AYO77674.1"/>
    </source>
</evidence>
<dbReference type="PANTHER" id="PTHR43806">
    <property type="entry name" value="PEPTIDASE S8"/>
    <property type="match status" value="1"/>
</dbReference>
<dbReference type="Pfam" id="PF00082">
    <property type="entry name" value="Peptidase_S8"/>
    <property type="match status" value="1"/>
</dbReference>
<accession>A0A3G2USX8</accession>
<sequence length="440" mass="44876">MDDFDAEKAGDDRREETEMRWTRPLLIAGLWLAAPGAQAQLLPAPAASALGGGALGGVGQIVPDTLDRLGGIVDQSGLDRLSPARLADRLAAARAARIDALLRQHGDQIELDDRREPARRGIILLTGADAAAIEKLRAAGYGVERIEAEGIDMAITRLTVPDGQSLARALRSVRKIAPKAQASADNLYFPSGVATERRSAALAGHGSVGRGAAGLIDGGVAAHPALAGPIEQRGFMAGAPRASTHGTAVASLIGGYGSVKGAAPGTPLLVADVYGDDPAGGSSFAIVRALGWMAARGARVVTISLVGPDNPLLAGAIRLVRDKGVMLVAAVGNDGPAAPPAYPASYPQVIAVTGVDGRDRLLPEAGRAAHVDFAAPGADMMAADMDGGRDKVRGTSFAAPLVAGRLMAGGSVEALRREAKPGRGKGYGAGMLCDTCRNMD</sequence>
<dbReference type="PANTHER" id="PTHR43806:SF11">
    <property type="entry name" value="CEREVISIN-RELATED"/>
    <property type="match status" value="1"/>
</dbReference>
<dbReference type="Gene3D" id="3.40.50.200">
    <property type="entry name" value="Peptidase S8/S53 domain"/>
    <property type="match status" value="1"/>
</dbReference>
<reference evidence="7 8" key="1">
    <citation type="submission" date="2018-10" db="EMBL/GenBank/DDBJ databases">
        <title>Characterization and genome analysis of a novel bacterium Sphingobium yanoikuyae SJTF8 capable of degrading PAHs.</title>
        <authorList>
            <person name="Yin C."/>
            <person name="Xiong W."/>
            <person name="Liang R."/>
        </authorList>
    </citation>
    <scope>NUCLEOTIDE SEQUENCE [LARGE SCALE GENOMIC DNA]</scope>
    <source>
        <strain evidence="7 8">SJTF8</strain>
    </source>
</reference>
<dbReference type="GO" id="GO:0004252">
    <property type="term" value="F:serine-type endopeptidase activity"/>
    <property type="evidence" value="ECO:0007669"/>
    <property type="project" value="UniProtKB-UniRule"/>
</dbReference>